<sequence length="678" mass="78868">MAKQKINEADIVGIEAKHITYVTDQNQKRHDLHVVKEVVHLKDKTRVTRLRLEEDYIRHYYITHKGQANHSEKKDYEYMRNLKKYSTTQIELEHSIQKSLRGYETPDGQKVEWSPRPRLRQLSRMPYVYGADVNSTCCLKNEYREQYPDLNSRNTVAGGDIETNVYQEGKDGEIICMSVSHKDKVYLAYLRRWVDDIKDPIAETHAELERIPELVTLKKARNLNIEVEVLETPAQIVIECLKRLHEWQPDFFSFWNMDFDMSRMLKNLEQHGIDPKNVFSDPSIPGNYKYFHYKQDNAMSTTASGVTKSKGPEDQWHWVTAPASFQCIDALSTYRVTRLAKGKEPSYALDYILKKELSVDDEEEIITQDDLNEFLKSCNKKMEERSGSHPYWSVSNPADDIITKTMIPGENEGDPELEHIDREPVWKEVPALVFGETVHSTFKVKMVLNFGKLKFPETDHLTGIEWHIEMQKNHKIRYGLYNIIDSIRLEQLDERTNDLARSITLYSKNSDYKNFNSNPKRLCDDMHFWYMKRPEPSVIGTSSDQMIHELDQYVVGHDGWIVTLPSYMAGPNGIKCVKEFPDYRSLIWTHVADLDIVSTYPNVSQILNIARETVVMEFSAIWGISEHHRREVGVNLTGCRTNALEIAQKIFKAPKLDVLLESYLKQRQGTIQELPAPK</sequence>
<proteinExistence type="predicted"/>
<reference evidence="1 2" key="1">
    <citation type="submission" date="2017-05" db="EMBL/GenBank/DDBJ databases">
        <authorList>
            <person name="Song R."/>
            <person name="Chenine A.L."/>
            <person name="Ruprecht R.M."/>
        </authorList>
    </citation>
    <scope>NUCLEOTIDE SEQUENCE [LARGE SCALE GENOMIC DNA]</scope>
</reference>
<evidence type="ECO:0000313" key="1">
    <source>
        <dbReference type="EMBL" id="ARV76759.1"/>
    </source>
</evidence>
<dbReference type="Proteomes" id="UP000225448">
    <property type="component" value="Segment"/>
</dbReference>
<protein>
    <recommendedName>
        <fullName evidence="3">DNA polymerase</fullName>
    </recommendedName>
</protein>
<evidence type="ECO:0008006" key="3">
    <source>
        <dbReference type="Google" id="ProtNLM"/>
    </source>
</evidence>
<dbReference type="Gene3D" id="3.30.420.10">
    <property type="entry name" value="Ribonuclease H-like superfamily/Ribonuclease H"/>
    <property type="match status" value="1"/>
</dbReference>
<accession>A0A1Y0SZ23</accession>
<name>A0A1Y0SZ23_9CAUD</name>
<gene>
    <name evidence="1" type="ORF">PHABIO_128</name>
</gene>
<evidence type="ECO:0000313" key="2">
    <source>
        <dbReference type="Proteomes" id="UP000225448"/>
    </source>
</evidence>
<keyword evidence="2" id="KW-1185">Reference proteome</keyword>
<organism evidence="1 2">
    <name type="scientific">Pseudomonas phage Phabio</name>
    <dbReference type="NCBI Taxonomy" id="2006668"/>
    <lineage>
        <taxon>Viruses</taxon>
        <taxon>Duplodnaviria</taxon>
        <taxon>Heunggongvirae</taxon>
        <taxon>Uroviricota</taxon>
        <taxon>Caudoviricetes</taxon>
        <taxon>Chimalliviridae</taxon>
        <taxon>Phabiovirus</taxon>
        <taxon>Phabiovirus phabio</taxon>
    </lineage>
</organism>
<dbReference type="GO" id="GO:0003676">
    <property type="term" value="F:nucleic acid binding"/>
    <property type="evidence" value="ECO:0007669"/>
    <property type="project" value="InterPro"/>
</dbReference>
<dbReference type="SUPFAM" id="SSF53098">
    <property type="entry name" value="Ribonuclease H-like"/>
    <property type="match status" value="1"/>
</dbReference>
<dbReference type="InterPro" id="IPR036397">
    <property type="entry name" value="RNaseH_sf"/>
</dbReference>
<dbReference type="InterPro" id="IPR012337">
    <property type="entry name" value="RNaseH-like_sf"/>
</dbReference>
<dbReference type="EMBL" id="MF042360">
    <property type="protein sequence ID" value="ARV76759.1"/>
    <property type="molecule type" value="Genomic_DNA"/>
</dbReference>